<keyword evidence="2" id="KW-1185">Reference proteome</keyword>
<evidence type="ECO:0000313" key="2">
    <source>
        <dbReference type="Proteomes" id="UP001569428"/>
    </source>
</evidence>
<dbReference type="EMBL" id="JBGMEK010000042">
    <property type="protein sequence ID" value="MFA0812445.1"/>
    <property type="molecule type" value="Genomic_DNA"/>
</dbReference>
<reference evidence="1 2" key="1">
    <citation type="submission" date="2024-08" db="EMBL/GenBank/DDBJ databases">
        <authorList>
            <person name="Ishaq N."/>
        </authorList>
    </citation>
    <scope>NUCLEOTIDE SEQUENCE [LARGE SCALE GENOMIC DNA]</scope>
    <source>
        <strain evidence="1 2">DSM 18651</strain>
    </source>
</reference>
<dbReference type="Proteomes" id="UP001569428">
    <property type="component" value="Unassembled WGS sequence"/>
</dbReference>
<name>A0ABV4P3D1_9GAMM</name>
<comment type="caution">
    <text evidence="1">The sequence shown here is derived from an EMBL/GenBank/DDBJ whole genome shotgun (WGS) entry which is preliminary data.</text>
</comment>
<protein>
    <submittedName>
        <fullName evidence="1">Uncharacterized protein</fullName>
    </submittedName>
</protein>
<proteinExistence type="predicted"/>
<organism evidence="1 2">
    <name type="scientific">Microbulbifer epialgicus</name>
    <dbReference type="NCBI Taxonomy" id="393907"/>
    <lineage>
        <taxon>Bacteria</taxon>
        <taxon>Pseudomonadati</taxon>
        <taxon>Pseudomonadota</taxon>
        <taxon>Gammaproteobacteria</taxon>
        <taxon>Cellvibrionales</taxon>
        <taxon>Microbulbiferaceae</taxon>
        <taxon>Microbulbifer</taxon>
    </lineage>
</organism>
<sequence>MAHPIYKDLLEQWRKKATEIAGTSEGFTFYEPEFNEFLHWMFSQFQAFAESEQSAPVNSVIEFLNKVDELRDKYPQLWVDIHRTNATGWVAALHDKFMATNVLAYGQNLTAELACKDALEHLAKNSEITGTSND</sequence>
<evidence type="ECO:0000313" key="1">
    <source>
        <dbReference type="EMBL" id="MFA0812445.1"/>
    </source>
</evidence>
<accession>A0ABV4P3D1</accession>
<gene>
    <name evidence="1" type="ORF">ACCI49_16150</name>
</gene>
<dbReference type="RefSeq" id="WP_371840119.1">
    <property type="nucleotide sequence ID" value="NZ_JBGMEK010000042.1"/>
</dbReference>